<keyword evidence="10" id="KW-0793">Thylakoid</keyword>
<evidence type="ECO:0000256" key="14">
    <source>
        <dbReference type="SAM" id="MobiDB-lite"/>
    </source>
</evidence>
<dbReference type="InterPro" id="IPR006312">
    <property type="entry name" value="TatA/E"/>
</dbReference>
<keyword evidence="8" id="KW-1133">Transmembrane helix</keyword>
<dbReference type="Gramene" id="ONK74395">
    <property type="protein sequence ID" value="ONK74395"/>
    <property type="gene ID" value="A4U43_C03F5780"/>
</dbReference>
<evidence type="ECO:0000256" key="7">
    <source>
        <dbReference type="ARBA" id="ARBA00022946"/>
    </source>
</evidence>
<dbReference type="NCBIfam" id="TIGR01411">
    <property type="entry name" value="tatAE"/>
    <property type="match status" value="1"/>
</dbReference>
<evidence type="ECO:0000256" key="11">
    <source>
        <dbReference type="ARBA" id="ARBA00023136"/>
    </source>
</evidence>
<keyword evidence="9" id="KW-0811">Translocation</keyword>
<evidence type="ECO:0008006" key="17">
    <source>
        <dbReference type="Google" id="ProtNLM"/>
    </source>
</evidence>
<evidence type="ECO:0000256" key="8">
    <source>
        <dbReference type="ARBA" id="ARBA00022989"/>
    </source>
</evidence>
<keyword evidence="16" id="KW-1185">Reference proteome</keyword>
<evidence type="ECO:0000256" key="9">
    <source>
        <dbReference type="ARBA" id="ARBA00023010"/>
    </source>
</evidence>
<organism evidence="15 16">
    <name type="scientific">Asparagus officinalis</name>
    <name type="common">Garden asparagus</name>
    <dbReference type="NCBI Taxonomy" id="4686"/>
    <lineage>
        <taxon>Eukaryota</taxon>
        <taxon>Viridiplantae</taxon>
        <taxon>Streptophyta</taxon>
        <taxon>Embryophyta</taxon>
        <taxon>Tracheophyta</taxon>
        <taxon>Spermatophyta</taxon>
        <taxon>Magnoliopsida</taxon>
        <taxon>Liliopsida</taxon>
        <taxon>Asparagales</taxon>
        <taxon>Asparagaceae</taxon>
        <taxon>Asparagoideae</taxon>
        <taxon>Asparagus</taxon>
    </lineage>
</organism>
<evidence type="ECO:0000256" key="1">
    <source>
        <dbReference type="ARBA" id="ARBA00004581"/>
    </source>
</evidence>
<dbReference type="Proteomes" id="UP000243459">
    <property type="component" value="Chromosome 3"/>
</dbReference>
<dbReference type="FunFam" id="1.20.5.3310:FF:000003">
    <property type="entry name" value="Sec-independent protein translocase protein TATB, chloroplastic"/>
    <property type="match status" value="1"/>
</dbReference>
<keyword evidence="3" id="KW-0150">Chloroplast</keyword>
<keyword evidence="7" id="KW-0809">Transit peptide</keyword>
<evidence type="ECO:0000256" key="4">
    <source>
        <dbReference type="ARBA" id="ARBA00022640"/>
    </source>
</evidence>
<evidence type="ECO:0000256" key="12">
    <source>
        <dbReference type="ARBA" id="ARBA00025340"/>
    </source>
</evidence>
<dbReference type="PANTHER" id="PTHR33162:SF1">
    <property type="entry name" value="SEC-INDEPENDENT PROTEIN TRANSLOCASE PROTEIN TATA, CHLOROPLASTIC"/>
    <property type="match status" value="1"/>
</dbReference>
<comment type="subcellular location">
    <subcellularLocation>
        <location evidence="1">Plastid</location>
        <location evidence="1">Chloroplast thylakoid membrane</location>
        <topology evidence="1">Single-pass membrane protein</topology>
    </subcellularLocation>
</comment>
<evidence type="ECO:0000313" key="15">
    <source>
        <dbReference type="EMBL" id="ONK74395.1"/>
    </source>
</evidence>
<keyword evidence="5" id="KW-0812">Transmembrane</keyword>
<dbReference type="EMBL" id="CM007383">
    <property type="protein sequence ID" value="ONK74395.1"/>
    <property type="molecule type" value="Genomic_DNA"/>
</dbReference>
<dbReference type="GO" id="GO:0045038">
    <property type="term" value="P:protein import into chloroplast thylakoid membrane"/>
    <property type="evidence" value="ECO:0007669"/>
    <property type="project" value="UniProtKB-ARBA"/>
</dbReference>
<protein>
    <recommendedName>
        <fullName evidence="17">Sec-independent protein translocase protein TatA</fullName>
    </recommendedName>
</protein>
<dbReference type="HAMAP" id="MF_00236">
    <property type="entry name" value="TatA_E"/>
    <property type="match status" value="1"/>
</dbReference>
<dbReference type="AlphaFoldDB" id="A0A5P1F7N9"/>
<evidence type="ECO:0000256" key="13">
    <source>
        <dbReference type="ARBA" id="ARBA00065337"/>
    </source>
</evidence>
<proteinExistence type="inferred from homology"/>
<gene>
    <name evidence="15" type="ORF">A4U43_C03F5780</name>
</gene>
<dbReference type="NCBIfam" id="NF011429">
    <property type="entry name" value="PRK14857.1"/>
    <property type="match status" value="1"/>
</dbReference>
<evidence type="ECO:0000313" key="16">
    <source>
        <dbReference type="Proteomes" id="UP000243459"/>
    </source>
</evidence>
<dbReference type="GO" id="GO:0043953">
    <property type="term" value="P:protein transport by the Tat complex"/>
    <property type="evidence" value="ECO:0007669"/>
    <property type="project" value="InterPro"/>
</dbReference>
<name>A0A5P1F7N9_ASPOF</name>
<dbReference type="InterPro" id="IPR003369">
    <property type="entry name" value="TatA/B/E"/>
</dbReference>
<dbReference type="Pfam" id="PF02416">
    <property type="entry name" value="TatA_B_E"/>
    <property type="match status" value="1"/>
</dbReference>
<reference evidence="16" key="1">
    <citation type="journal article" date="2017" name="Nat. Commun.">
        <title>The asparagus genome sheds light on the origin and evolution of a young Y chromosome.</title>
        <authorList>
            <person name="Harkess A."/>
            <person name="Zhou J."/>
            <person name="Xu C."/>
            <person name="Bowers J.E."/>
            <person name="Van der Hulst R."/>
            <person name="Ayyampalayam S."/>
            <person name="Mercati F."/>
            <person name="Riccardi P."/>
            <person name="McKain M.R."/>
            <person name="Kakrana A."/>
            <person name="Tang H."/>
            <person name="Ray J."/>
            <person name="Groenendijk J."/>
            <person name="Arikit S."/>
            <person name="Mathioni S.M."/>
            <person name="Nakano M."/>
            <person name="Shan H."/>
            <person name="Telgmann-Rauber A."/>
            <person name="Kanno A."/>
            <person name="Yue Z."/>
            <person name="Chen H."/>
            <person name="Li W."/>
            <person name="Chen Y."/>
            <person name="Xu X."/>
            <person name="Zhang Y."/>
            <person name="Luo S."/>
            <person name="Chen H."/>
            <person name="Gao J."/>
            <person name="Mao Z."/>
            <person name="Pires J.C."/>
            <person name="Luo M."/>
            <person name="Kudrna D."/>
            <person name="Wing R.A."/>
            <person name="Meyers B.C."/>
            <person name="Yi K."/>
            <person name="Kong H."/>
            <person name="Lavrijsen P."/>
            <person name="Sunseri F."/>
            <person name="Falavigna A."/>
            <person name="Ye Y."/>
            <person name="Leebens-Mack J.H."/>
            <person name="Chen G."/>
        </authorList>
    </citation>
    <scope>NUCLEOTIDE SEQUENCE [LARGE SCALE GENOMIC DNA]</scope>
    <source>
        <strain evidence="16">cv. DH0086</strain>
    </source>
</reference>
<evidence type="ECO:0000256" key="5">
    <source>
        <dbReference type="ARBA" id="ARBA00022692"/>
    </source>
</evidence>
<comment type="function">
    <text evidence="12">Part of the twin-arginine translocation (Tat) system that transports large folded proteins containing a characteristic twin-arginine motif in their signal peptide across the thylakoid membrane. Involved in delta pH-dependent protein transport required for chloroplast development, especially thylakoid membrane formation. TATC and TATB mediate precursor recognition, whereas TATA facilitates translocation.</text>
</comment>
<evidence type="ECO:0000256" key="3">
    <source>
        <dbReference type="ARBA" id="ARBA00022528"/>
    </source>
</evidence>
<evidence type="ECO:0000256" key="10">
    <source>
        <dbReference type="ARBA" id="ARBA00023078"/>
    </source>
</evidence>
<comment type="subunit">
    <text evidence="13">In thylakoid membranes, TATC and TATB form a large receptor complex, containing about eight TATC-TATB pairs, which binds the precursor protein. Twin arginine signal peptide promotes pH-triggered docking of TATA oligomers to TATC-TATB receptor complex, inducing a conformational switch of TATA that results in activation of the translocase. TATA dissociates from TATC-TATB upon completion of translocation.</text>
</comment>
<dbReference type="GO" id="GO:0009535">
    <property type="term" value="C:chloroplast thylakoid membrane"/>
    <property type="evidence" value="ECO:0007669"/>
    <property type="project" value="UniProtKB-SubCell"/>
</dbReference>
<feature type="region of interest" description="Disordered" evidence="14">
    <location>
        <begin position="274"/>
        <end position="307"/>
    </location>
</feature>
<dbReference type="Gene3D" id="1.20.5.3310">
    <property type="match status" value="1"/>
</dbReference>
<keyword evidence="6" id="KW-0653">Protein transport</keyword>
<evidence type="ECO:0000256" key="6">
    <source>
        <dbReference type="ARBA" id="ARBA00022927"/>
    </source>
</evidence>
<keyword evidence="4" id="KW-0934">Plastid</keyword>
<keyword evidence="11" id="KW-0472">Membrane</keyword>
<keyword evidence="2" id="KW-0813">Transport</keyword>
<accession>A0A5P1F7N9</accession>
<sequence>MEKGNVVVDRYIVRRGSNPSNRVLKFSLDKLPAWGPAIASALFQPSPLRDLQAVYKCVAAIRPDEAEAVLDARQWVKTFELRNEADAPRGWHGVRAECTKTAGGGGALAVVGAVVVRWMWTGRGWWRAMLAMSGITRGASRSRTASWTIWEERERESERGKKLMELSCSCTSLTSSSLLPTKSSSLSSSNSLFFSNASAALSRKKNPISASVQRAGSTSRRGLGCRCLFGLGVPELVVIAGVAALVFGPKQLPEIGRNIGKTVKNFQQAAKEFETELKKEPEDVSIPCPPEGPKAVSNGNQKGDPDS</sequence>
<dbReference type="PANTHER" id="PTHR33162">
    <property type="entry name" value="SEC-INDEPENDENT PROTEIN TRANSLOCASE PROTEIN TATA, CHLOROPLASTIC"/>
    <property type="match status" value="1"/>
</dbReference>
<dbReference type="GO" id="GO:0009977">
    <property type="term" value="F:proton motive force dependent protein transmembrane transporter activity"/>
    <property type="evidence" value="ECO:0007669"/>
    <property type="project" value="UniProtKB-ARBA"/>
</dbReference>
<evidence type="ECO:0000256" key="2">
    <source>
        <dbReference type="ARBA" id="ARBA00022448"/>
    </source>
</evidence>